<dbReference type="AlphaFoldDB" id="A0A978W5Q4"/>
<gene>
    <name evidence="5" type="ORF">FEM48_Zijuj01G0293800</name>
</gene>
<dbReference type="GO" id="GO:0016843">
    <property type="term" value="F:amine-lyase activity"/>
    <property type="evidence" value="ECO:0007669"/>
    <property type="project" value="TreeGrafter"/>
</dbReference>
<comment type="caution">
    <text evidence="5">The sequence shown here is derived from an EMBL/GenBank/DDBJ whole genome shotgun (WGS) entry which is preliminary data.</text>
</comment>
<reference evidence="5" key="1">
    <citation type="journal article" date="2021" name="Front. Plant Sci.">
        <title>Chromosome-Scale Genome Assembly for Chinese Sour Jujube and Insights Into Its Genome Evolution and Domestication Signature.</title>
        <authorList>
            <person name="Shen L.-Y."/>
            <person name="Luo H."/>
            <person name="Wang X.-L."/>
            <person name="Wang X.-M."/>
            <person name="Qiu X.-J."/>
            <person name="Liu H."/>
            <person name="Zhou S.-S."/>
            <person name="Jia K.-H."/>
            <person name="Nie S."/>
            <person name="Bao Y.-T."/>
            <person name="Zhang R.-G."/>
            <person name="Yun Q.-Z."/>
            <person name="Chai Y.-H."/>
            <person name="Lu J.-Y."/>
            <person name="Li Y."/>
            <person name="Zhao S.-W."/>
            <person name="Mao J.-F."/>
            <person name="Jia S.-G."/>
            <person name="Mao Y.-M."/>
        </authorList>
    </citation>
    <scope>NUCLEOTIDE SEQUENCE</scope>
    <source>
        <strain evidence="5">AT0</strain>
        <tissue evidence="5">Leaf</tissue>
    </source>
</reference>
<dbReference type="PROSITE" id="PS51129">
    <property type="entry name" value="PDXS_SNZ_2"/>
    <property type="match status" value="1"/>
</dbReference>
<dbReference type="InterPro" id="IPR033755">
    <property type="entry name" value="PdxS/SNZ_N"/>
</dbReference>
<evidence type="ECO:0000256" key="1">
    <source>
        <dbReference type="ARBA" id="ARBA00007281"/>
    </source>
</evidence>
<feature type="domain" description="PdxS/SNZ N-terminal" evidence="4">
    <location>
        <begin position="70"/>
        <end position="276"/>
    </location>
</feature>
<dbReference type="PANTHER" id="PTHR31829:SF2">
    <property type="entry name" value="PYRIDOXAL 5'-PHOSPHATE SYNTHASE-LIKE SUBUNIT PDX1.2"/>
    <property type="match status" value="1"/>
</dbReference>
<accession>A0A978W5Q4</accession>
<dbReference type="GO" id="GO:0006520">
    <property type="term" value="P:amino acid metabolic process"/>
    <property type="evidence" value="ECO:0007669"/>
    <property type="project" value="TreeGrafter"/>
</dbReference>
<dbReference type="Pfam" id="PF01680">
    <property type="entry name" value="SOR_SNZ"/>
    <property type="match status" value="1"/>
</dbReference>
<dbReference type="EMBL" id="JAEACU010000001">
    <property type="protein sequence ID" value="KAH7547288.1"/>
    <property type="molecule type" value="Genomic_DNA"/>
</dbReference>
<dbReference type="GO" id="GO:0008615">
    <property type="term" value="P:pyridoxine biosynthetic process"/>
    <property type="evidence" value="ECO:0007669"/>
    <property type="project" value="TreeGrafter"/>
</dbReference>
<organism evidence="5 6">
    <name type="scientific">Ziziphus jujuba var. spinosa</name>
    <dbReference type="NCBI Taxonomy" id="714518"/>
    <lineage>
        <taxon>Eukaryota</taxon>
        <taxon>Viridiplantae</taxon>
        <taxon>Streptophyta</taxon>
        <taxon>Embryophyta</taxon>
        <taxon>Tracheophyta</taxon>
        <taxon>Spermatophyta</taxon>
        <taxon>Magnoliopsida</taxon>
        <taxon>eudicotyledons</taxon>
        <taxon>Gunneridae</taxon>
        <taxon>Pentapetalae</taxon>
        <taxon>rosids</taxon>
        <taxon>fabids</taxon>
        <taxon>Rosales</taxon>
        <taxon>Rhamnaceae</taxon>
        <taxon>Paliureae</taxon>
        <taxon>Ziziphus</taxon>
    </lineage>
</organism>
<evidence type="ECO:0000256" key="2">
    <source>
        <dbReference type="ARBA" id="ARBA00022898"/>
    </source>
</evidence>
<proteinExistence type="inferred from homology"/>
<keyword evidence="2" id="KW-0663">Pyridoxal phosphate</keyword>
<evidence type="ECO:0000313" key="5">
    <source>
        <dbReference type="EMBL" id="KAH7547288.1"/>
    </source>
</evidence>
<evidence type="ECO:0000313" key="6">
    <source>
        <dbReference type="Proteomes" id="UP000813462"/>
    </source>
</evidence>
<dbReference type="InterPro" id="IPR013785">
    <property type="entry name" value="Aldolase_TIM"/>
</dbReference>
<dbReference type="InterPro" id="IPR001852">
    <property type="entry name" value="PdxS/SNZ"/>
</dbReference>
<dbReference type="Gene3D" id="3.20.20.70">
    <property type="entry name" value="Aldolase class I"/>
    <property type="match status" value="1"/>
</dbReference>
<dbReference type="InterPro" id="IPR011060">
    <property type="entry name" value="RibuloseP-bd_barrel"/>
</dbReference>
<comment type="similarity">
    <text evidence="1 3">Belongs to the PdxS/SNZ family.</text>
</comment>
<dbReference type="PANTHER" id="PTHR31829">
    <property type="entry name" value="PYRIDOXAL 5'-PHOSPHATE SYNTHASE SUBUNIT SNZ1-RELATED"/>
    <property type="match status" value="1"/>
</dbReference>
<dbReference type="Proteomes" id="UP000813462">
    <property type="component" value="Unassembled WGS sequence"/>
</dbReference>
<name>A0A978W5Q4_ZIZJJ</name>
<protein>
    <recommendedName>
        <fullName evidence="4">PdxS/SNZ N-terminal domain-containing protein</fullName>
    </recommendedName>
</protein>
<dbReference type="GO" id="GO:0042823">
    <property type="term" value="P:pyridoxal phosphate biosynthetic process"/>
    <property type="evidence" value="ECO:0007669"/>
    <property type="project" value="InterPro"/>
</dbReference>
<evidence type="ECO:0000259" key="4">
    <source>
        <dbReference type="Pfam" id="PF01680"/>
    </source>
</evidence>
<sequence>MWEPLNGDPTVEFEMYGNPSGVIGKSWISNGSGPIYGHLTCSLGRVRGPVLLRMAEISSVAEISDAKKMEMKLEQAQKLIGGTIIEVTTPEQANLAEAAGACAVMVSEPPAQDRPGILRMPNPFLIKDIKKAVTIPVMARCRIGHVAEAQILEAIGVDFIDESESLTVVDKENPIDKQNFQTPFICGSRSLGEALMNIRKGASMIRIQGDLLSSGDISDTVKNVRSLTKAIGNLKRTLDDNEVIGFSKKLVGSFEIFEEALLTKKMGRLHVVQFAAGGIVTPADASLLMQMGCDGVFVGSEIFQSSDRRKWEKRLCGIVQAVKQYKDPFVLVESSSRF</sequence>
<dbReference type="SUPFAM" id="SSF51366">
    <property type="entry name" value="Ribulose-phoshate binding barrel"/>
    <property type="match status" value="1"/>
</dbReference>
<evidence type="ECO:0000256" key="3">
    <source>
        <dbReference type="PROSITE-ProRule" id="PRU00481"/>
    </source>
</evidence>